<comment type="caution">
    <text evidence="7">The sequence shown here is derived from an EMBL/GenBank/DDBJ whole genome shotgun (WGS) entry which is preliminary data.</text>
</comment>
<dbReference type="PANTHER" id="PTHR30086:SF20">
    <property type="entry name" value="ARGININE EXPORTER PROTEIN ARGO-RELATED"/>
    <property type="match status" value="1"/>
</dbReference>
<accession>A0A6L5C3C0</accession>
<keyword evidence="3 6" id="KW-0812">Transmembrane</keyword>
<evidence type="ECO:0000256" key="1">
    <source>
        <dbReference type="ARBA" id="ARBA00004651"/>
    </source>
</evidence>
<feature type="transmembrane region" description="Helical" evidence="6">
    <location>
        <begin position="38"/>
        <end position="64"/>
    </location>
</feature>
<gene>
    <name evidence="7" type="ORF">FX983_03303</name>
</gene>
<dbReference type="Pfam" id="PF01810">
    <property type="entry name" value="LysE"/>
    <property type="match status" value="1"/>
</dbReference>
<proteinExistence type="predicted"/>
<organism evidence="7 8">
    <name type="scientific">Pseudomonas frederiksbergensis</name>
    <dbReference type="NCBI Taxonomy" id="104087"/>
    <lineage>
        <taxon>Bacteria</taxon>
        <taxon>Pseudomonadati</taxon>
        <taxon>Pseudomonadota</taxon>
        <taxon>Gammaproteobacteria</taxon>
        <taxon>Pseudomonadales</taxon>
        <taxon>Pseudomonadaceae</taxon>
        <taxon>Pseudomonas</taxon>
    </lineage>
</organism>
<feature type="transmembrane region" description="Helical" evidence="6">
    <location>
        <begin position="187"/>
        <end position="204"/>
    </location>
</feature>
<feature type="transmembrane region" description="Helical" evidence="6">
    <location>
        <begin position="146"/>
        <end position="167"/>
    </location>
</feature>
<comment type="subcellular location">
    <subcellularLocation>
        <location evidence="1">Cell membrane</location>
        <topology evidence="1">Multi-pass membrane protein</topology>
    </subcellularLocation>
</comment>
<evidence type="ECO:0000256" key="2">
    <source>
        <dbReference type="ARBA" id="ARBA00022475"/>
    </source>
</evidence>
<name>A0A6L5C3C0_9PSED</name>
<keyword evidence="5 6" id="KW-0472">Membrane</keyword>
<keyword evidence="4 6" id="KW-1133">Transmembrane helix</keyword>
<dbReference type="GO" id="GO:0015171">
    <property type="term" value="F:amino acid transmembrane transporter activity"/>
    <property type="evidence" value="ECO:0007669"/>
    <property type="project" value="TreeGrafter"/>
</dbReference>
<dbReference type="GO" id="GO:0033228">
    <property type="term" value="P:cysteine export across plasma membrane"/>
    <property type="evidence" value="ECO:0007669"/>
    <property type="project" value="TreeGrafter"/>
</dbReference>
<evidence type="ECO:0000256" key="6">
    <source>
        <dbReference type="SAM" id="Phobius"/>
    </source>
</evidence>
<protein>
    <submittedName>
        <fullName evidence="7">Cysteine/O-acetylserine efflux protein</fullName>
    </submittedName>
</protein>
<sequence>MLSTFPTLLPFLLFAFVASITPGPTNILVLTNSARFGGIAALPIIFGACMSAAMIVFVVGCGFGRAIVGLPMLQTTMQWIGIFWLSYMACQIYRSPVQVIRSSATVDGYVKLSAWSAGALQLINPKTWMMALAVSSVFADSENNRIAQVVVLSIAFFLISLPCLGAWALLGSLSNRFLLSTHAMKRFNQTMAIALLVAAWSVAWL</sequence>
<dbReference type="InterPro" id="IPR001123">
    <property type="entry name" value="LeuE-type"/>
</dbReference>
<evidence type="ECO:0000313" key="7">
    <source>
        <dbReference type="EMBL" id="KAF2395319.1"/>
    </source>
</evidence>
<dbReference type="PANTHER" id="PTHR30086">
    <property type="entry name" value="ARGININE EXPORTER PROTEIN ARGO"/>
    <property type="match status" value="1"/>
</dbReference>
<dbReference type="Proteomes" id="UP000475265">
    <property type="component" value="Unassembled WGS sequence"/>
</dbReference>
<reference evidence="7 8" key="1">
    <citation type="submission" date="2019-12" db="EMBL/GenBank/DDBJ databases">
        <title>Endophytic bacteria associated with Panax ginseng seedlings.</title>
        <authorList>
            <person name="Park J.M."/>
            <person name="Shin R."/>
            <person name="Jo S.H."/>
        </authorList>
    </citation>
    <scope>NUCLEOTIDE SEQUENCE [LARGE SCALE GENOMIC DNA]</scope>
    <source>
        <strain evidence="7 8">PgKB32</strain>
    </source>
</reference>
<evidence type="ECO:0000256" key="4">
    <source>
        <dbReference type="ARBA" id="ARBA00022989"/>
    </source>
</evidence>
<evidence type="ECO:0000256" key="5">
    <source>
        <dbReference type="ARBA" id="ARBA00023136"/>
    </source>
</evidence>
<evidence type="ECO:0000313" key="8">
    <source>
        <dbReference type="Proteomes" id="UP000475265"/>
    </source>
</evidence>
<evidence type="ECO:0000256" key="3">
    <source>
        <dbReference type="ARBA" id="ARBA00022692"/>
    </source>
</evidence>
<keyword evidence="2" id="KW-1003">Cell membrane</keyword>
<dbReference type="AlphaFoldDB" id="A0A6L5C3C0"/>
<dbReference type="EMBL" id="JAAAXX010000001">
    <property type="protein sequence ID" value="KAF2395319.1"/>
    <property type="molecule type" value="Genomic_DNA"/>
</dbReference>
<dbReference type="GO" id="GO:0005886">
    <property type="term" value="C:plasma membrane"/>
    <property type="evidence" value="ECO:0007669"/>
    <property type="project" value="UniProtKB-SubCell"/>
</dbReference>
<dbReference type="RefSeq" id="WP_163910256.1">
    <property type="nucleotide sequence ID" value="NZ_JAAAXX010000001.1"/>
</dbReference>